<dbReference type="PANTHER" id="PTHR23026:SF123">
    <property type="entry name" value="NAD(P)H NITROREDUCTASE RV3131-RELATED"/>
    <property type="match status" value="1"/>
</dbReference>
<keyword evidence="4" id="KW-1185">Reference proteome</keyword>
<protein>
    <submittedName>
        <fullName evidence="3">Nitroreductase</fullName>
    </submittedName>
</protein>
<gene>
    <name evidence="3" type="ORF">Snoj_39020</name>
</gene>
<dbReference type="EMBL" id="BNEC01000005">
    <property type="protein sequence ID" value="GHI69984.1"/>
    <property type="molecule type" value="Genomic_DNA"/>
</dbReference>
<feature type="domain" description="Nitroreductase" evidence="2">
    <location>
        <begin position="119"/>
        <end position="283"/>
    </location>
</feature>
<sequence>MTATHLDPATVARLVDDAVTAPSMHNAQPWKFVFRAGSGVLALYGDPERAMTRTDPNHRALHLGCAAALFNLRVSAAWNGLPVRVRLLPDDSEPWLLATVAFDGTAGEERELASLHDAVRRRRTSRYPFGDDPVPDALLDGLAAAARMEGCRLTVPDTWHIDTVLGLVRDAEHREEIDPLVRAETAAWTSRVRGATGGRRDGVPAAAFGPRSSAGPAPVRDFGRAGPVPDRGWAVFEKRPQLALLGTSGDTRTDWLHAGQALERVLLQATADGLATSMTSQPLEWPELRWTVRDPVAAVGHVQMVLRLGYGPAGPATPRRPVSEVLEVREIRELP</sequence>
<evidence type="ECO:0000313" key="3">
    <source>
        <dbReference type="EMBL" id="GHI69984.1"/>
    </source>
</evidence>
<dbReference type="Pfam" id="PF00881">
    <property type="entry name" value="Nitroreductase"/>
    <property type="match status" value="1"/>
</dbReference>
<accession>A0ABQ3SPB1</accession>
<dbReference type="SUPFAM" id="SSF55469">
    <property type="entry name" value="FMN-dependent nitroreductase-like"/>
    <property type="match status" value="2"/>
</dbReference>
<proteinExistence type="predicted"/>
<comment type="caution">
    <text evidence="3">The sequence shown here is derived from an EMBL/GenBank/DDBJ whole genome shotgun (WGS) entry which is preliminary data.</text>
</comment>
<dbReference type="InterPro" id="IPR050627">
    <property type="entry name" value="Nitroreductase/BluB"/>
</dbReference>
<evidence type="ECO:0000256" key="1">
    <source>
        <dbReference type="SAM" id="MobiDB-lite"/>
    </source>
</evidence>
<dbReference type="PANTHER" id="PTHR23026">
    <property type="entry name" value="NADPH NITROREDUCTASE"/>
    <property type="match status" value="1"/>
</dbReference>
<organism evidence="3 4">
    <name type="scientific">Streptomyces nojiriensis</name>
    <dbReference type="NCBI Taxonomy" id="66374"/>
    <lineage>
        <taxon>Bacteria</taxon>
        <taxon>Bacillati</taxon>
        <taxon>Actinomycetota</taxon>
        <taxon>Actinomycetes</taxon>
        <taxon>Kitasatosporales</taxon>
        <taxon>Streptomycetaceae</taxon>
        <taxon>Streptomyces</taxon>
    </lineage>
</organism>
<dbReference type="RefSeq" id="WP_189748239.1">
    <property type="nucleotide sequence ID" value="NZ_BMRL01000039.1"/>
</dbReference>
<name>A0ABQ3SPB1_9ACTN</name>
<dbReference type="Gene3D" id="3.40.109.10">
    <property type="entry name" value="NADH Oxidase"/>
    <property type="match status" value="2"/>
</dbReference>
<dbReference type="Proteomes" id="UP000613974">
    <property type="component" value="Unassembled WGS sequence"/>
</dbReference>
<reference evidence="4" key="1">
    <citation type="submission" date="2023-07" db="EMBL/GenBank/DDBJ databases">
        <title>Whole genome shotgun sequence of Streptomyces nojiriensis NBRC 13794.</title>
        <authorList>
            <person name="Komaki H."/>
            <person name="Tamura T."/>
        </authorList>
    </citation>
    <scope>NUCLEOTIDE SEQUENCE [LARGE SCALE GENOMIC DNA]</scope>
    <source>
        <strain evidence="4">NBRC 13794</strain>
    </source>
</reference>
<dbReference type="GeneID" id="95588237"/>
<dbReference type="NCBIfam" id="NF047509">
    <property type="entry name" value="Rv3131_FMN_oxido"/>
    <property type="match status" value="1"/>
</dbReference>
<dbReference type="InterPro" id="IPR029479">
    <property type="entry name" value="Nitroreductase"/>
</dbReference>
<feature type="region of interest" description="Disordered" evidence="1">
    <location>
        <begin position="193"/>
        <end position="224"/>
    </location>
</feature>
<evidence type="ECO:0000259" key="2">
    <source>
        <dbReference type="Pfam" id="PF00881"/>
    </source>
</evidence>
<evidence type="ECO:0000313" key="4">
    <source>
        <dbReference type="Proteomes" id="UP000613974"/>
    </source>
</evidence>
<dbReference type="InterPro" id="IPR000415">
    <property type="entry name" value="Nitroreductase-like"/>
</dbReference>